<sequence length="104" mass="12077">MAKDDRSDSDFVSLVAKISQELANHYNLDDKVLAEFLIDLHESTDDLPAFKEELHKLEAGFPDSFVENLDRLIHSMHPKYKERRQQFEANNKAESDEVELEEAE</sequence>
<comment type="caution">
    <text evidence="1">The sequence shown here is derived from an EMBL/GenBank/DDBJ whole genome shotgun (WGS) entry which is preliminary data.</text>
</comment>
<evidence type="ECO:0000313" key="2">
    <source>
        <dbReference type="Proteomes" id="UP000629468"/>
    </source>
</evidence>
<dbReference type="AlphaFoldDB" id="A0A8H7F0W2"/>
<name>A0A8H7F0W2_AGABI</name>
<reference evidence="1 2" key="1">
    <citation type="journal article" name="Sci. Rep.">
        <title>Telomere-to-telomere assembled and centromere annotated genomes of the two main subspecies of the button mushroom Agaricus bisporus reveal especially polymorphic chromosome ends.</title>
        <authorList>
            <person name="Sonnenberg A.S.M."/>
            <person name="Sedaghat-Telgerd N."/>
            <person name="Lavrijssen B."/>
            <person name="Ohm R.A."/>
            <person name="Hendrickx P.M."/>
            <person name="Scholtmeijer K."/>
            <person name="Baars J.J.P."/>
            <person name="van Peer A."/>
        </authorList>
    </citation>
    <scope>NUCLEOTIDE SEQUENCE [LARGE SCALE GENOMIC DNA]</scope>
    <source>
        <strain evidence="1 2">H119_p4</strain>
    </source>
</reference>
<gene>
    <name evidence="1" type="ORF">Agabi119p4_5920</name>
</gene>
<dbReference type="EMBL" id="JABXXO010000008">
    <property type="protein sequence ID" value="KAF7771609.1"/>
    <property type="molecule type" value="Genomic_DNA"/>
</dbReference>
<proteinExistence type="predicted"/>
<organism evidence="1 2">
    <name type="scientific">Agaricus bisporus var. burnettii</name>
    <dbReference type="NCBI Taxonomy" id="192524"/>
    <lineage>
        <taxon>Eukaryota</taxon>
        <taxon>Fungi</taxon>
        <taxon>Dikarya</taxon>
        <taxon>Basidiomycota</taxon>
        <taxon>Agaricomycotina</taxon>
        <taxon>Agaricomycetes</taxon>
        <taxon>Agaricomycetidae</taxon>
        <taxon>Agaricales</taxon>
        <taxon>Agaricineae</taxon>
        <taxon>Agaricaceae</taxon>
        <taxon>Agaricus</taxon>
    </lineage>
</organism>
<dbReference type="Proteomes" id="UP000629468">
    <property type="component" value="Unassembled WGS sequence"/>
</dbReference>
<protein>
    <submittedName>
        <fullName evidence="1">Uncharacterized protein</fullName>
    </submittedName>
</protein>
<evidence type="ECO:0000313" key="1">
    <source>
        <dbReference type="EMBL" id="KAF7771609.1"/>
    </source>
</evidence>
<accession>A0A8H7F0W2</accession>